<dbReference type="Proteomes" id="UP001602013">
    <property type="component" value="Unassembled WGS sequence"/>
</dbReference>
<name>A0ABW6T335_9ACTN</name>
<dbReference type="Pfam" id="PF04860">
    <property type="entry name" value="Phage_portal"/>
    <property type="match status" value="1"/>
</dbReference>
<keyword evidence="2" id="KW-1185">Reference proteome</keyword>
<evidence type="ECO:0000313" key="1">
    <source>
        <dbReference type="EMBL" id="MFF3671696.1"/>
    </source>
</evidence>
<accession>A0ABW6T335</accession>
<proteinExistence type="predicted"/>
<protein>
    <submittedName>
        <fullName evidence="1">Phage portal protein</fullName>
    </submittedName>
</protein>
<comment type="caution">
    <text evidence="1">The sequence shown here is derived from an EMBL/GenBank/DDBJ whole genome shotgun (WGS) entry which is preliminary data.</text>
</comment>
<evidence type="ECO:0000313" key="2">
    <source>
        <dbReference type="Proteomes" id="UP001602013"/>
    </source>
</evidence>
<dbReference type="InterPro" id="IPR006944">
    <property type="entry name" value="Phage/GTA_portal"/>
</dbReference>
<sequence>MAGRTFQSLGELGSYLEATGVRVVDPGYPLTDLADDANAYDVWRSQPSVRKVVDFVARNVASVPLHVYERLTDVDRRRVVDHPLAQVLASPAPRVVPYRLWHSVLVDWLIYDRWCVAKKITDAGDMQLVRVPARRMRFVDDGLDQVAAVAIWTREGRYDEHDPAGFVYDHGYSQRGANGTSPMETLRDLLAEAREAVEYRRAVWANGARVPAVIERPGDAPAWDDTARGRFVSSMRAFIRKGGREGGVPVLEDGMTMKVVNAFSPRDTGDLEGRRLTDAEVASAYHIAPELVGAREGTYSNIEAYRQMLYRDALGPLIVAVEQVLNAMLTPELAGGRKLYVEANIEAKLRGSFEEQARVLSSAVGAPWMLRSEARARANLPAIPNADELVVPLNVTVGGLASPRDTAPPPKAGRLAKAARPEDLATWAAERDAFERALTHHLEGLAAELARRLDLKTTPEDLAVVWGQDQVEREAALAELVLAWGYRLAQVGAWEVLSAWNPDADGWSAEVMTAWLAKAAATYAAEIEQATYDKVAQAAEQDDQAIREALAGWAEIAALHALTGATEFRGFGGHDAAKASGLARKTWHARGRSSRPTHAAMSGTSVEIWDVFGNGARWPGDRRAGAKETARCRCHLTYSRSE</sequence>
<reference evidence="1 2" key="1">
    <citation type="submission" date="2024-10" db="EMBL/GenBank/DDBJ databases">
        <title>The Natural Products Discovery Center: Release of the First 8490 Sequenced Strains for Exploring Actinobacteria Biosynthetic Diversity.</title>
        <authorList>
            <person name="Kalkreuter E."/>
            <person name="Kautsar S.A."/>
            <person name="Yang D."/>
            <person name="Bader C.D."/>
            <person name="Teijaro C.N."/>
            <person name="Fluegel L."/>
            <person name="Davis C.M."/>
            <person name="Simpson J.R."/>
            <person name="Lauterbach L."/>
            <person name="Steele A.D."/>
            <person name="Gui C."/>
            <person name="Meng S."/>
            <person name="Li G."/>
            <person name="Viehrig K."/>
            <person name="Ye F."/>
            <person name="Su P."/>
            <person name="Kiefer A.F."/>
            <person name="Nichols A."/>
            <person name="Cepeda A.J."/>
            <person name="Yan W."/>
            <person name="Fan B."/>
            <person name="Jiang Y."/>
            <person name="Adhikari A."/>
            <person name="Zheng C.-J."/>
            <person name="Schuster L."/>
            <person name="Cowan T.M."/>
            <person name="Smanski M.J."/>
            <person name="Chevrette M.G."/>
            <person name="De Carvalho L.P.S."/>
            <person name="Shen B."/>
        </authorList>
    </citation>
    <scope>NUCLEOTIDE SEQUENCE [LARGE SCALE GENOMIC DNA]</scope>
    <source>
        <strain evidence="1 2">NPDC002173</strain>
    </source>
</reference>
<dbReference type="RefSeq" id="WP_387417863.1">
    <property type="nucleotide sequence ID" value="NZ_JBIASD010000052.1"/>
</dbReference>
<gene>
    <name evidence="1" type="ORF">ACFYXI_39545</name>
</gene>
<dbReference type="EMBL" id="JBIASD010000052">
    <property type="protein sequence ID" value="MFF3671696.1"/>
    <property type="molecule type" value="Genomic_DNA"/>
</dbReference>
<organism evidence="1 2">
    <name type="scientific">Microtetraspora malaysiensis</name>
    <dbReference type="NCBI Taxonomy" id="161358"/>
    <lineage>
        <taxon>Bacteria</taxon>
        <taxon>Bacillati</taxon>
        <taxon>Actinomycetota</taxon>
        <taxon>Actinomycetes</taxon>
        <taxon>Streptosporangiales</taxon>
        <taxon>Streptosporangiaceae</taxon>
        <taxon>Microtetraspora</taxon>
    </lineage>
</organism>